<dbReference type="EMBL" id="CAJDYZ010007029">
    <property type="protein sequence ID" value="CAD1473972.1"/>
    <property type="molecule type" value="Genomic_DNA"/>
</dbReference>
<feature type="compositionally biased region" description="Basic residues" evidence="1">
    <location>
        <begin position="177"/>
        <end position="186"/>
    </location>
</feature>
<comment type="caution">
    <text evidence="2">The sequence shown here is derived from an EMBL/GenBank/DDBJ whole genome shotgun (WGS) entry which is preliminary data.</text>
</comment>
<keyword evidence="3" id="KW-1185">Reference proteome</keyword>
<proteinExistence type="predicted"/>
<evidence type="ECO:0000313" key="2">
    <source>
        <dbReference type="EMBL" id="CAD1473972.1"/>
    </source>
</evidence>
<feature type="compositionally biased region" description="Basic and acidic residues" evidence="1">
    <location>
        <begin position="371"/>
        <end position="384"/>
    </location>
</feature>
<dbReference type="OrthoDB" id="6350087at2759"/>
<feature type="compositionally biased region" description="Basic and acidic residues" evidence="1">
    <location>
        <begin position="905"/>
        <end position="918"/>
    </location>
</feature>
<feature type="compositionally biased region" description="Basic and acidic residues" evidence="1">
    <location>
        <begin position="332"/>
        <end position="350"/>
    </location>
</feature>
<feature type="region of interest" description="Disordered" evidence="1">
    <location>
        <begin position="853"/>
        <end position="975"/>
    </location>
</feature>
<evidence type="ECO:0000313" key="3">
    <source>
        <dbReference type="Proteomes" id="UP000752696"/>
    </source>
</evidence>
<sequence>MQPGATVVLATVWLAVYANLVGTLRINFTADQYSPLAPQHQRHEVYRRAEGQPSEWKDPNSGSQEQSHESEYLGSDSLLARRSRDNAADDFSPLVEDKRPEYTDRRADNRGTKGALESAQRELSPPAVFEDQFVADDTFQDQGPGSVEIYKLDVFRVNSLLSPSPSIVTGFPLPNKGKNKAPKKTSHASWKTSKTPDYDKATSLLNTLRKQSNSFDDLSTEVPANTDLFGIGGVPELQVGCEGLEAAESDHGRERRSIDSALTGGDKNPKREVDSSWVDVTPISLNLDYELSGEDGYEEEMDELLKLKKLESTTKRSRQNRGDMDATLLHSEFHQGTKGRAEKLPVRGDLGKSSVSNESSASSIDWQSNRQVEEKTRLANDKALRFNEGKRDDYAGAARSDDGTSAGNQRRKILWLEKPENVVEQRLIGNEKENGERRERDTWGFGEDEGVVSSDELQTENQRRRLANERRNMIRQEELRRSEEQRRRAEEMLRRNQIENRTNSDIERIRQEYERGLSEKEREEEERRRQLQQSNRWQLDEEHRRRLQEEISRRNRLEGQRRTQEFEALRRRETVIQRPASEEERKRQWQQAIEARRREEDRLREEDERRRFREEEARRKWDEELRRRQQEQDRRSLEDRRREWMLKRKQEEEEEKRRHQQSRNEPSNLLYPSRSNKSYDRETERRLREQQERERHRKLNEYIQRNQPIKVNSSIDRQREEANERRQEEERRRKEEQQQRVEVERKLQDYVRRNQPVRVPKLNESYDRNWLEYRRRLDEARQRNQSRYTGPGDGRRNHGPSAPTNIDPRYYVDDARREAARRIEKEEERIRERQRQLEQQEQLRRYALRREEEARRMQSRKYEEERKRQESVRLEAERRAKELQEEEARRNQAGRRPLENTRPSYENRRRFDDYRRGQDTSLIPTNLVLNESRRATERQRQEQERKRLEAERQRAKETREKEERDRVMKEHRRRQEEARLNALPVSASIIVQPAAPNLLSRINIPRLNPYEEGIKVPNFPVSPTRRPPVKSPSPCVWAVVHCCPSKVNRLITCFESMGCPGINWEPSPCRASITQAAKNQVAKFYAETEDQDEYDYP</sequence>
<feature type="compositionally biased region" description="Polar residues" evidence="1">
    <location>
        <begin position="919"/>
        <end position="929"/>
    </location>
</feature>
<dbReference type="AlphaFoldDB" id="A0A6V7H366"/>
<name>A0A6V7H366_9HYME</name>
<feature type="compositionally biased region" description="Basic and acidic residues" evidence="1">
    <location>
        <begin position="424"/>
        <end position="442"/>
    </location>
</feature>
<feature type="compositionally biased region" description="Basic and acidic residues" evidence="1">
    <location>
        <begin position="248"/>
        <end position="258"/>
    </location>
</feature>
<feature type="region of interest" description="Disordered" evidence="1">
    <location>
        <begin position="780"/>
        <end position="812"/>
    </location>
</feature>
<feature type="region of interest" description="Disordered" evidence="1">
    <location>
        <begin position="393"/>
        <end position="412"/>
    </location>
</feature>
<feature type="region of interest" description="Disordered" evidence="1">
    <location>
        <begin position="332"/>
        <end position="384"/>
    </location>
</feature>
<feature type="compositionally biased region" description="Low complexity" evidence="1">
    <location>
        <begin position="353"/>
        <end position="363"/>
    </location>
</feature>
<feature type="region of interest" description="Disordered" evidence="1">
    <location>
        <begin position="424"/>
        <end position="544"/>
    </location>
</feature>
<dbReference type="Proteomes" id="UP000752696">
    <property type="component" value="Unassembled WGS sequence"/>
</dbReference>
<feature type="region of interest" description="Disordered" evidence="1">
    <location>
        <begin position="648"/>
        <end position="743"/>
    </location>
</feature>
<feature type="compositionally biased region" description="Polar residues" evidence="1">
    <location>
        <begin position="703"/>
        <end position="715"/>
    </location>
</feature>
<reference evidence="2" key="1">
    <citation type="submission" date="2020-07" db="EMBL/GenBank/DDBJ databases">
        <authorList>
            <person name="Nazaruddin N."/>
        </authorList>
    </citation>
    <scope>NUCLEOTIDE SEQUENCE</scope>
</reference>
<feature type="compositionally biased region" description="Basic and acidic residues" evidence="1">
    <location>
        <begin position="393"/>
        <end position="402"/>
    </location>
</feature>
<feature type="compositionally biased region" description="Basic and acidic residues" evidence="1">
    <location>
        <begin position="648"/>
        <end position="657"/>
    </location>
</feature>
<feature type="region of interest" description="Disordered" evidence="1">
    <location>
        <begin position="37"/>
        <end position="72"/>
    </location>
</feature>
<feature type="compositionally biased region" description="Basic and acidic residues" evidence="1">
    <location>
        <begin position="461"/>
        <end position="529"/>
    </location>
</feature>
<feature type="compositionally biased region" description="Basic and acidic residues" evidence="1">
    <location>
        <begin position="41"/>
        <end position="58"/>
    </location>
</feature>
<gene>
    <name evidence="2" type="ORF">MHI_LOCUS423152</name>
</gene>
<feature type="region of interest" description="Disordered" evidence="1">
    <location>
        <begin position="84"/>
        <end position="124"/>
    </location>
</feature>
<feature type="compositionally biased region" description="Basic and acidic residues" evidence="1">
    <location>
        <begin position="716"/>
        <end position="743"/>
    </location>
</feature>
<feature type="compositionally biased region" description="Basic and acidic residues" evidence="1">
    <location>
        <begin position="677"/>
        <end position="694"/>
    </location>
</feature>
<feature type="compositionally biased region" description="Basic and acidic residues" evidence="1">
    <location>
        <begin position="931"/>
        <end position="975"/>
    </location>
</feature>
<feature type="compositionally biased region" description="Basic and acidic residues" evidence="1">
    <location>
        <begin position="568"/>
        <end position="587"/>
    </location>
</feature>
<feature type="compositionally biased region" description="Basic and acidic residues" evidence="1">
    <location>
        <begin position="853"/>
        <end position="890"/>
    </location>
</feature>
<protein>
    <recommendedName>
        <fullName evidence="4">Trichohyalin</fullName>
    </recommendedName>
</protein>
<feature type="compositionally biased region" description="Basic and acidic residues" evidence="1">
    <location>
        <begin position="594"/>
        <end position="617"/>
    </location>
</feature>
<feature type="region of interest" description="Disordered" evidence="1">
    <location>
        <begin position="247"/>
        <end position="273"/>
    </location>
</feature>
<feature type="compositionally biased region" description="Basic and acidic residues" evidence="1">
    <location>
        <begin position="95"/>
        <end position="111"/>
    </location>
</feature>
<evidence type="ECO:0008006" key="4">
    <source>
        <dbReference type="Google" id="ProtNLM"/>
    </source>
</evidence>
<evidence type="ECO:0000256" key="1">
    <source>
        <dbReference type="SAM" id="MobiDB-lite"/>
    </source>
</evidence>
<accession>A0A6V7H366</accession>
<feature type="region of interest" description="Disordered" evidence="1">
    <location>
        <begin position="568"/>
        <end position="617"/>
    </location>
</feature>
<feature type="region of interest" description="Disordered" evidence="1">
    <location>
        <begin position="172"/>
        <end position="196"/>
    </location>
</feature>
<organism evidence="2 3">
    <name type="scientific">Heterotrigona itama</name>
    <dbReference type="NCBI Taxonomy" id="395501"/>
    <lineage>
        <taxon>Eukaryota</taxon>
        <taxon>Metazoa</taxon>
        <taxon>Ecdysozoa</taxon>
        <taxon>Arthropoda</taxon>
        <taxon>Hexapoda</taxon>
        <taxon>Insecta</taxon>
        <taxon>Pterygota</taxon>
        <taxon>Neoptera</taxon>
        <taxon>Endopterygota</taxon>
        <taxon>Hymenoptera</taxon>
        <taxon>Apocrita</taxon>
        <taxon>Aculeata</taxon>
        <taxon>Apoidea</taxon>
        <taxon>Anthophila</taxon>
        <taxon>Apidae</taxon>
        <taxon>Heterotrigona</taxon>
    </lineage>
</organism>